<feature type="transmembrane region" description="Helical" evidence="8">
    <location>
        <begin position="296"/>
        <end position="321"/>
    </location>
</feature>
<dbReference type="AlphaFoldDB" id="A0A507B068"/>
<feature type="transmembrane region" description="Helical" evidence="8">
    <location>
        <begin position="26"/>
        <end position="46"/>
    </location>
</feature>
<evidence type="ECO:0008006" key="11">
    <source>
        <dbReference type="Google" id="ProtNLM"/>
    </source>
</evidence>
<comment type="catalytic activity">
    <reaction evidence="6">
        <text>L-histidine(out) + L-arginine(in) = L-histidine(in) + L-arginine(out)</text>
        <dbReference type="Rhea" id="RHEA:71063"/>
        <dbReference type="ChEBI" id="CHEBI:32682"/>
        <dbReference type="ChEBI" id="CHEBI:57595"/>
    </reaction>
</comment>
<dbReference type="GO" id="GO:0098852">
    <property type="term" value="C:lytic vacuole membrane"/>
    <property type="evidence" value="ECO:0007669"/>
    <property type="project" value="UniProtKB-ARBA"/>
</dbReference>
<keyword evidence="2 8" id="KW-0812">Transmembrane</keyword>
<comment type="caution">
    <text evidence="9">The sequence shown here is derived from an EMBL/GenBank/DDBJ whole genome shotgun (WGS) entry which is preliminary data.</text>
</comment>
<dbReference type="FunFam" id="1.20.1280.290:FF:000009">
    <property type="entry name" value="PQ loop repeat family protein"/>
    <property type="match status" value="1"/>
</dbReference>
<comment type="similarity">
    <text evidence="5">Belongs to the laat-1 family.</text>
</comment>
<proteinExistence type="inferred from homology"/>
<dbReference type="EMBL" id="SKBQ01000055">
    <property type="protein sequence ID" value="TPX10669.1"/>
    <property type="molecule type" value="Genomic_DNA"/>
</dbReference>
<dbReference type="InterPro" id="IPR051415">
    <property type="entry name" value="LAAT-1"/>
</dbReference>
<dbReference type="PANTHER" id="PTHR16201:SF44">
    <property type="entry name" value="SEVEN TRANSMEMBRANE PROTEIN 1"/>
    <property type="match status" value="1"/>
</dbReference>
<dbReference type="RefSeq" id="XP_030992380.1">
    <property type="nucleotide sequence ID" value="XM_031143254.1"/>
</dbReference>
<dbReference type="Gene3D" id="1.20.1280.290">
    <property type="match status" value="2"/>
</dbReference>
<dbReference type="SMART" id="SM00679">
    <property type="entry name" value="CTNS"/>
    <property type="match status" value="2"/>
</dbReference>
<dbReference type="Proteomes" id="UP000319257">
    <property type="component" value="Unassembled WGS sequence"/>
</dbReference>
<keyword evidence="10" id="KW-1185">Reference proteome</keyword>
<comment type="subcellular location">
    <subcellularLocation>
        <location evidence="1">Membrane</location>
        <topology evidence="1">Multi-pass membrane protein</topology>
    </subcellularLocation>
</comment>
<evidence type="ECO:0000313" key="9">
    <source>
        <dbReference type="EMBL" id="TPX10669.1"/>
    </source>
</evidence>
<keyword evidence="4 8" id="KW-0472">Membrane</keyword>
<feature type="compositionally biased region" description="Acidic residues" evidence="7">
    <location>
        <begin position="129"/>
        <end position="140"/>
    </location>
</feature>
<evidence type="ECO:0000256" key="2">
    <source>
        <dbReference type="ARBA" id="ARBA00022692"/>
    </source>
</evidence>
<organism evidence="9 10">
    <name type="scientific">Thyridium curvatum</name>
    <dbReference type="NCBI Taxonomy" id="1093900"/>
    <lineage>
        <taxon>Eukaryota</taxon>
        <taxon>Fungi</taxon>
        <taxon>Dikarya</taxon>
        <taxon>Ascomycota</taxon>
        <taxon>Pezizomycotina</taxon>
        <taxon>Sordariomycetes</taxon>
        <taxon>Sordariomycetidae</taxon>
        <taxon>Thyridiales</taxon>
        <taxon>Thyridiaceae</taxon>
        <taxon>Thyridium</taxon>
    </lineage>
</organism>
<evidence type="ECO:0000256" key="4">
    <source>
        <dbReference type="ARBA" id="ARBA00023136"/>
    </source>
</evidence>
<feature type="transmembrane region" description="Helical" evidence="8">
    <location>
        <begin position="232"/>
        <end position="251"/>
    </location>
</feature>
<dbReference type="InParanoid" id="A0A507B068"/>
<feature type="transmembrane region" description="Helical" evidence="8">
    <location>
        <begin position="271"/>
        <end position="290"/>
    </location>
</feature>
<evidence type="ECO:0000256" key="1">
    <source>
        <dbReference type="ARBA" id="ARBA00004141"/>
    </source>
</evidence>
<dbReference type="Pfam" id="PF04193">
    <property type="entry name" value="PQ-loop"/>
    <property type="match status" value="2"/>
</dbReference>
<feature type="region of interest" description="Disordered" evidence="7">
    <location>
        <begin position="114"/>
        <end position="183"/>
    </location>
</feature>
<gene>
    <name evidence="9" type="ORF">E0L32_008403</name>
</gene>
<dbReference type="OrthoDB" id="8048523at2759"/>
<dbReference type="FunFam" id="1.20.1280.290:FF:000012">
    <property type="entry name" value="Vacuolar membrane PQ loop repeat protein"/>
    <property type="match status" value="1"/>
</dbReference>
<evidence type="ECO:0000256" key="3">
    <source>
        <dbReference type="ARBA" id="ARBA00022989"/>
    </source>
</evidence>
<name>A0A507B068_9PEZI</name>
<keyword evidence="3 8" id="KW-1133">Transmembrane helix</keyword>
<protein>
    <recommendedName>
        <fullName evidence="11">Vacuolar membrane PQ loop repeat protein</fullName>
    </recommendedName>
</protein>
<feature type="transmembrane region" description="Helical" evidence="8">
    <location>
        <begin position="193"/>
        <end position="212"/>
    </location>
</feature>
<feature type="transmembrane region" description="Helical" evidence="8">
    <location>
        <begin position="84"/>
        <end position="107"/>
    </location>
</feature>
<dbReference type="FunCoup" id="A0A507B068">
    <property type="interactions" value="328"/>
</dbReference>
<evidence type="ECO:0000256" key="8">
    <source>
        <dbReference type="SAM" id="Phobius"/>
    </source>
</evidence>
<accession>A0A507B068</accession>
<dbReference type="GO" id="GO:0015174">
    <property type="term" value="F:basic amino acid transmembrane transporter activity"/>
    <property type="evidence" value="ECO:0007669"/>
    <property type="project" value="UniProtKB-ARBA"/>
</dbReference>
<dbReference type="InterPro" id="IPR006603">
    <property type="entry name" value="PQ-loop_rpt"/>
</dbReference>
<dbReference type="GO" id="GO:0034486">
    <property type="term" value="P:vacuolar transmembrane transport"/>
    <property type="evidence" value="ECO:0007669"/>
    <property type="project" value="UniProtKB-ARBA"/>
</dbReference>
<dbReference type="PANTHER" id="PTHR16201">
    <property type="entry name" value="SEVEN TRANSMEMBRANE PROTEIN 1-RELATED"/>
    <property type="match status" value="1"/>
</dbReference>
<sequence length="343" mass="37286">MAAAVSLSAIRIAGLASPPVNEALSGIFGSISLTSWICLLLPQLITNYKSQSADGLSMAFLFVWMVGDIANLIGALCTHLAPTAIALACYFCVADLVLIVQCLYYNAKNAHRARRHRSQHRGQNGAAVNDEDEDGDVEDEPLLRRRRSSSIGLPGSHRRHSTRRSESNLDPLTRIVTGEDDTPDSNPWLHNTVSLLAVWVVGAAGYYASYHMGAWDGAPEVPDPEIPESQTALEIVGLALGYFSAACYLCARIPQIVKNYREKSCEGLALLFFLLSLTGNLTYGASLVAYDQSGDYLLTALPWLLGSLGTIVEDLVIFFQFRLYSPSKEPKPPAQSTETYGTV</sequence>
<evidence type="ECO:0000313" key="10">
    <source>
        <dbReference type="Proteomes" id="UP000319257"/>
    </source>
</evidence>
<evidence type="ECO:0000256" key="6">
    <source>
        <dbReference type="ARBA" id="ARBA00050768"/>
    </source>
</evidence>
<reference evidence="9 10" key="1">
    <citation type="submission" date="2019-06" db="EMBL/GenBank/DDBJ databases">
        <title>Draft genome sequence of the filamentous fungus Phialemoniopsis curvata isolated from diesel fuel.</title>
        <authorList>
            <person name="Varaljay V.A."/>
            <person name="Lyon W.J."/>
            <person name="Crouch A.L."/>
            <person name="Drake C.E."/>
            <person name="Hollomon J.M."/>
            <person name="Nadeau L.J."/>
            <person name="Nunn H.S."/>
            <person name="Stevenson B.S."/>
            <person name="Bojanowski C.L."/>
            <person name="Crookes-Goodson W.J."/>
        </authorList>
    </citation>
    <scope>NUCLEOTIDE SEQUENCE [LARGE SCALE GENOMIC DNA]</scope>
    <source>
        <strain evidence="9 10">D216</strain>
    </source>
</reference>
<dbReference type="GeneID" id="41975850"/>
<feature type="transmembrane region" description="Helical" evidence="8">
    <location>
        <begin position="58"/>
        <end position="78"/>
    </location>
</feature>
<evidence type="ECO:0000256" key="7">
    <source>
        <dbReference type="SAM" id="MobiDB-lite"/>
    </source>
</evidence>
<evidence type="ECO:0000256" key="5">
    <source>
        <dbReference type="ARBA" id="ARBA00038039"/>
    </source>
</evidence>